<dbReference type="InterPro" id="IPR036514">
    <property type="entry name" value="SGNH_hydro_sf"/>
</dbReference>
<evidence type="ECO:0000313" key="3">
    <source>
        <dbReference type="Proteomes" id="UP000509303"/>
    </source>
</evidence>
<evidence type="ECO:0000256" key="1">
    <source>
        <dbReference type="SAM" id="MobiDB-lite"/>
    </source>
</evidence>
<evidence type="ECO:0000313" key="2">
    <source>
        <dbReference type="EMBL" id="QKW54876.1"/>
    </source>
</evidence>
<dbReference type="Pfam" id="PF00657">
    <property type="entry name" value="Lipase_GDSL"/>
    <property type="match status" value="1"/>
</dbReference>
<dbReference type="InterPro" id="IPR053140">
    <property type="entry name" value="GDSL_Rv0518-like"/>
</dbReference>
<keyword evidence="2" id="KW-0378">Hydrolase</keyword>
<dbReference type="AlphaFoldDB" id="A0A7H8NKP0"/>
<dbReference type="Gene3D" id="3.40.50.1110">
    <property type="entry name" value="SGNH hydrolase"/>
    <property type="match status" value="1"/>
</dbReference>
<name>A0A7H8NKP0_9ACTN</name>
<dbReference type="InterPro" id="IPR001087">
    <property type="entry name" value="GDSL"/>
</dbReference>
<feature type="region of interest" description="Disordered" evidence="1">
    <location>
        <begin position="1"/>
        <end position="97"/>
    </location>
</feature>
<organism evidence="2 3">
    <name type="scientific">Streptomyces buecherae</name>
    <dbReference type="NCBI Taxonomy" id="2763006"/>
    <lineage>
        <taxon>Bacteria</taxon>
        <taxon>Bacillati</taxon>
        <taxon>Actinomycetota</taxon>
        <taxon>Actinomycetes</taxon>
        <taxon>Kitasatosporales</taxon>
        <taxon>Streptomycetaceae</taxon>
        <taxon>Streptomyces</taxon>
    </lineage>
</organism>
<sequence length="646" mass="65249">MTAAPAPVREAGPRPTASQPVRSPAVAPSALPGAGQAHPAGPTAAPTGRAGPAAAAPAVGEAARAAGRAGRPAPLERLFDNVGTSDDTDPAAADLDGAGNSLSARDLAAAGWTPGRALTLDATRLEWPRSAPGRPDNVRANGQHVALSGTGDTLTFLVTGSSPGRVGPGAGGPGTVHYRDGSRSTYTLTAPDWRGGPLATKAVALPHHNTPSGQRRETARLYAVSVPLARGGAVASLTLPADPGPDADLHVFALAVRPPATGWSGTWAASTSGLPPVAGGGGGGTGEGWHDQTLRLVVRASVGGPRARIRLANTFAAAPADIAHASVAVRGADAAAAADPVPLTFDGRPGTRIPAGAQAVSDPVVLTVARGADLLVSLHLPGPVDAAPAHAHAAQRSYLSPAGSGDHTGDRDGRAFAGTLTTWPYLTGVDVAGGPGAVVALGDSITDGERSTPGANQRWPDVLARRLLSRPHGPRYGVLNQGIAANRVVTDRYPGDGVSGDVGGVSAQHRLERDVLAQTGVRTVIVFEGVNDVRSGTSADAVIAGLRAIADRARGRGLRVLAATIAPCAGFPGCTPEVDARRAAVNAFVREHRGTFDAVVDFDAVLRDPDQPERLLPAYDSGDHLHPGDAGLRALGDAVDLRLLTP</sequence>
<dbReference type="EMBL" id="CP054929">
    <property type="protein sequence ID" value="QKW54876.1"/>
    <property type="molecule type" value="Genomic_DNA"/>
</dbReference>
<dbReference type="PANTHER" id="PTHR43784:SF2">
    <property type="entry name" value="GDSL-LIKE LIPASE_ACYLHYDROLASE, PUTATIVE (AFU_ORTHOLOGUE AFUA_2G00820)-RELATED"/>
    <property type="match status" value="1"/>
</dbReference>
<proteinExistence type="predicted"/>
<dbReference type="SUPFAM" id="SSF52266">
    <property type="entry name" value="SGNH hydrolase"/>
    <property type="match status" value="1"/>
</dbReference>
<feature type="compositionally biased region" description="Low complexity" evidence="1">
    <location>
        <begin position="30"/>
        <end position="73"/>
    </location>
</feature>
<gene>
    <name evidence="2" type="ORF">HUT08_29760</name>
</gene>
<dbReference type="Proteomes" id="UP000509303">
    <property type="component" value="Chromosome"/>
</dbReference>
<protein>
    <submittedName>
        <fullName evidence="2">SGNH/GDSL hydrolase family protein</fullName>
    </submittedName>
</protein>
<dbReference type="GO" id="GO:0016788">
    <property type="term" value="F:hydrolase activity, acting on ester bonds"/>
    <property type="evidence" value="ECO:0007669"/>
    <property type="project" value="InterPro"/>
</dbReference>
<keyword evidence="3" id="KW-1185">Reference proteome</keyword>
<dbReference type="PANTHER" id="PTHR43784">
    <property type="entry name" value="GDSL-LIKE LIPASE/ACYLHYDROLASE, PUTATIVE (AFU_ORTHOLOGUE AFUA_2G00820)-RELATED"/>
    <property type="match status" value="1"/>
</dbReference>
<reference evidence="2 3" key="1">
    <citation type="submission" date="2020-06" db="EMBL/GenBank/DDBJ databases">
        <title>Genome mining for natural products.</title>
        <authorList>
            <person name="Zhang B."/>
            <person name="Shi J."/>
            <person name="Ge H."/>
        </authorList>
    </citation>
    <scope>NUCLEOTIDE SEQUENCE [LARGE SCALE GENOMIC DNA]</scope>
    <source>
        <strain evidence="2 3">NA00687</strain>
    </source>
</reference>
<accession>A0A7H8NKP0</accession>
<dbReference type="CDD" id="cd01830">
    <property type="entry name" value="XynE_like"/>
    <property type="match status" value="1"/>
</dbReference>